<dbReference type="SUPFAM" id="SSF52540">
    <property type="entry name" value="P-loop containing nucleoside triphosphate hydrolases"/>
    <property type="match status" value="1"/>
</dbReference>
<accession>A0A368K1J4</accession>
<dbReference type="Gene3D" id="3.40.50.300">
    <property type="entry name" value="P-loop containing nucleotide triphosphate hydrolases"/>
    <property type="match status" value="1"/>
</dbReference>
<dbReference type="InterPro" id="IPR052922">
    <property type="entry name" value="Cytidylate_Kinase-2"/>
</dbReference>
<organism evidence="1 2">
    <name type="scientific">Phyllobacterium salinisoli</name>
    <dbReference type="NCBI Taxonomy" id="1899321"/>
    <lineage>
        <taxon>Bacteria</taxon>
        <taxon>Pseudomonadati</taxon>
        <taxon>Pseudomonadota</taxon>
        <taxon>Alphaproteobacteria</taxon>
        <taxon>Hyphomicrobiales</taxon>
        <taxon>Phyllobacteriaceae</taxon>
        <taxon>Phyllobacterium</taxon>
    </lineage>
</organism>
<dbReference type="AlphaFoldDB" id="A0A368K1J4"/>
<reference evidence="1 2" key="1">
    <citation type="submission" date="2018-07" db="EMBL/GenBank/DDBJ databases">
        <title>The draft genome of Phyllobacterium salinisoli.</title>
        <authorList>
            <person name="Liu L."/>
            <person name="Li L."/>
            <person name="Zhang X."/>
            <person name="Liang L."/>
        </authorList>
    </citation>
    <scope>NUCLEOTIDE SEQUENCE [LARGE SCALE GENOMIC DNA]</scope>
    <source>
        <strain evidence="1 2">LLAN61</strain>
    </source>
</reference>
<dbReference type="Proteomes" id="UP000253420">
    <property type="component" value="Unassembled WGS sequence"/>
</dbReference>
<protein>
    <submittedName>
        <fullName evidence="1">DNA topology modulation protein FlaR</fullName>
    </submittedName>
</protein>
<sequence length="176" mass="19901">MKRVMIIGGAGSGKSTLARQIGDRTGLPVIHIDPMFWKPGWVQRAPDETRTLALQAAKGEEWVFEGNNTATMPERLARADTLVFLDIGTVRRLWRVVLRVLRHHGRTRPDMADGCPERFDWDFIKWVAGYRRGGRIKALQLIRSAPPHLSVFHLRSPAEVRTFLANIPTGIDGRKT</sequence>
<dbReference type="PANTHER" id="PTHR37816:SF3">
    <property type="entry name" value="MODULATES DNA TOPOLOGY"/>
    <property type="match status" value="1"/>
</dbReference>
<comment type="caution">
    <text evidence="1">The sequence shown here is derived from an EMBL/GenBank/DDBJ whole genome shotgun (WGS) entry which is preliminary data.</text>
</comment>
<name>A0A368K1J4_9HYPH</name>
<dbReference type="OrthoDB" id="7210594at2"/>
<evidence type="ECO:0000313" key="2">
    <source>
        <dbReference type="Proteomes" id="UP000253420"/>
    </source>
</evidence>
<dbReference type="RefSeq" id="WP_114440872.1">
    <property type="nucleotide sequence ID" value="NZ_QOZG01000005.1"/>
</dbReference>
<evidence type="ECO:0000313" key="1">
    <source>
        <dbReference type="EMBL" id="RCS23257.1"/>
    </source>
</evidence>
<dbReference type="InterPro" id="IPR027417">
    <property type="entry name" value="P-loop_NTPase"/>
</dbReference>
<dbReference type="EMBL" id="QOZG01000005">
    <property type="protein sequence ID" value="RCS23257.1"/>
    <property type="molecule type" value="Genomic_DNA"/>
</dbReference>
<proteinExistence type="predicted"/>
<dbReference type="PANTHER" id="PTHR37816">
    <property type="entry name" value="YALI0E33011P"/>
    <property type="match status" value="1"/>
</dbReference>
<keyword evidence="2" id="KW-1185">Reference proteome</keyword>
<gene>
    <name evidence="1" type="ORF">DUT91_13185</name>
</gene>